<organism evidence="1">
    <name type="scientific">Rhizophora mucronata</name>
    <name type="common">Asiatic mangrove</name>
    <dbReference type="NCBI Taxonomy" id="61149"/>
    <lineage>
        <taxon>Eukaryota</taxon>
        <taxon>Viridiplantae</taxon>
        <taxon>Streptophyta</taxon>
        <taxon>Embryophyta</taxon>
        <taxon>Tracheophyta</taxon>
        <taxon>Spermatophyta</taxon>
        <taxon>Magnoliopsida</taxon>
        <taxon>eudicotyledons</taxon>
        <taxon>Gunneridae</taxon>
        <taxon>Pentapetalae</taxon>
        <taxon>rosids</taxon>
        <taxon>fabids</taxon>
        <taxon>Malpighiales</taxon>
        <taxon>Rhizophoraceae</taxon>
        <taxon>Rhizophora</taxon>
    </lineage>
</organism>
<reference evidence="1" key="1">
    <citation type="submission" date="2018-02" db="EMBL/GenBank/DDBJ databases">
        <title>Rhizophora mucronata_Transcriptome.</title>
        <authorList>
            <person name="Meera S.P."/>
            <person name="Sreeshan A."/>
            <person name="Augustine A."/>
        </authorList>
    </citation>
    <scope>NUCLEOTIDE SEQUENCE</scope>
    <source>
        <tissue evidence="1">Leaf</tissue>
    </source>
</reference>
<dbReference type="EMBL" id="GGEC01000236">
    <property type="protein sequence ID" value="MBW80719.1"/>
    <property type="molecule type" value="Transcribed_RNA"/>
</dbReference>
<dbReference type="AlphaFoldDB" id="A0A2P2IHL0"/>
<proteinExistence type="predicted"/>
<accession>A0A2P2IHL0</accession>
<name>A0A2P2IHL0_RHIMU</name>
<sequence length="46" mass="4856">MKGTTFPMKGSGLRGGYPLRLVSPCHVPLNAVDGAGLLCHLNLYLS</sequence>
<evidence type="ECO:0000313" key="1">
    <source>
        <dbReference type="EMBL" id="MBW80719.1"/>
    </source>
</evidence>
<protein>
    <submittedName>
        <fullName evidence="1">Uncharacterized protein</fullName>
    </submittedName>
</protein>